<gene>
    <name evidence="1" type="ORF">SAMN00777080_4569</name>
</gene>
<protein>
    <submittedName>
        <fullName evidence="1">Uncharacterized protein</fullName>
    </submittedName>
</protein>
<dbReference type="AlphaFoldDB" id="A0A1W2HBB1"/>
<dbReference type="EMBL" id="LT838813">
    <property type="protein sequence ID" value="SMD45896.1"/>
    <property type="molecule type" value="Genomic_DNA"/>
</dbReference>
<accession>A0A1W2HBB1</accession>
<name>A0A1W2HBB1_9BACT</name>
<proteinExistence type="predicted"/>
<dbReference type="InterPro" id="IPR013783">
    <property type="entry name" value="Ig-like_fold"/>
</dbReference>
<dbReference type="OrthoDB" id="978658at2"/>
<dbReference type="Gene3D" id="2.60.40.10">
    <property type="entry name" value="Immunoglobulins"/>
    <property type="match status" value="1"/>
</dbReference>
<dbReference type="RefSeq" id="WP_084122862.1">
    <property type="nucleotide sequence ID" value="NZ_LT838813.1"/>
</dbReference>
<sequence>MKNFSAYSLFGDFFPTLKFGEKAIFKLLISGIIFIGLVGCAEEQNPGNPNTNNPTNPTNPNVPNPTVSVEITQTSPEFTFWGDELTLTGKGFSTKLEDNFVWVKNETVALGTCFSGNPNDRNDSTGWRKATVLRATSTSLTIKVPYKTASENSNNRACGAINPNISVTVNGKTAVSDKVKLLGIPYIADVCYTNSGWKGAGMIPGKELENEISIPGVGIYGSDAGVDEKMKLLVNGVYLPLTKVASTGPTNCASKYKFVIPLEFANGNCATADPVLTGRFANMMDFVAVIEGTTKSSEKLTYPVSSFPDRSFTTFNQQSFSYSAAGNPQIVLTGTGLNWYQEARFIPQANTSCTMATISPVPSEGGTKLTITIPLAQMQPGCLYTLSLVDVCGRGSNQVGSVRIND</sequence>
<organism evidence="1 2">
    <name type="scientific">Aquiflexum balticum DSM 16537</name>
    <dbReference type="NCBI Taxonomy" id="758820"/>
    <lineage>
        <taxon>Bacteria</taxon>
        <taxon>Pseudomonadati</taxon>
        <taxon>Bacteroidota</taxon>
        <taxon>Cytophagia</taxon>
        <taxon>Cytophagales</taxon>
        <taxon>Cyclobacteriaceae</taxon>
        <taxon>Aquiflexum</taxon>
    </lineage>
</organism>
<keyword evidence="2" id="KW-1185">Reference proteome</keyword>
<reference evidence="2" key="1">
    <citation type="submission" date="2017-04" db="EMBL/GenBank/DDBJ databases">
        <authorList>
            <person name="Varghese N."/>
            <person name="Submissions S."/>
        </authorList>
    </citation>
    <scope>NUCLEOTIDE SEQUENCE [LARGE SCALE GENOMIC DNA]</scope>
    <source>
        <strain evidence="2">DSM 16537</strain>
    </source>
</reference>
<evidence type="ECO:0000313" key="1">
    <source>
        <dbReference type="EMBL" id="SMD45896.1"/>
    </source>
</evidence>
<evidence type="ECO:0000313" key="2">
    <source>
        <dbReference type="Proteomes" id="UP000192333"/>
    </source>
</evidence>
<dbReference type="Proteomes" id="UP000192333">
    <property type="component" value="Chromosome I"/>
</dbReference>